<evidence type="ECO:0000259" key="1">
    <source>
        <dbReference type="PROSITE" id="PS50280"/>
    </source>
</evidence>
<dbReference type="CDD" id="cd20071">
    <property type="entry name" value="SET_SMYD"/>
    <property type="match status" value="1"/>
</dbReference>
<dbReference type="Proteomes" id="UP000195557">
    <property type="component" value="Unassembled WGS sequence"/>
</dbReference>
<dbReference type="AlphaFoldDB" id="A0A1Y5I4D1"/>
<dbReference type="InterPro" id="IPR001214">
    <property type="entry name" value="SET_dom"/>
</dbReference>
<dbReference type="EMBL" id="KZ155831">
    <property type="protein sequence ID" value="OUS43557.1"/>
    <property type="molecule type" value="Genomic_DNA"/>
</dbReference>
<dbReference type="SMART" id="SM00028">
    <property type="entry name" value="TPR"/>
    <property type="match status" value="3"/>
</dbReference>
<dbReference type="PANTHER" id="PTHR47643">
    <property type="entry name" value="TPR DOMAIN PROTEIN (AFU_ORTHOLOGUE AFUA_5G12710)"/>
    <property type="match status" value="1"/>
</dbReference>
<dbReference type="PROSITE" id="PS50280">
    <property type="entry name" value="SET"/>
    <property type="match status" value="1"/>
</dbReference>
<evidence type="ECO:0000313" key="2">
    <source>
        <dbReference type="EMBL" id="OUS43557.1"/>
    </source>
</evidence>
<feature type="domain" description="SET" evidence="1">
    <location>
        <begin position="181"/>
        <end position="348"/>
    </location>
</feature>
<dbReference type="PANTHER" id="PTHR47643:SF2">
    <property type="entry name" value="TPR DOMAIN PROTEIN (AFU_ORTHOLOGUE AFUA_5G12710)"/>
    <property type="match status" value="1"/>
</dbReference>
<organism evidence="2">
    <name type="scientific">Ostreococcus tauri</name>
    <name type="common">Marine green alga</name>
    <dbReference type="NCBI Taxonomy" id="70448"/>
    <lineage>
        <taxon>Eukaryota</taxon>
        <taxon>Viridiplantae</taxon>
        <taxon>Chlorophyta</taxon>
        <taxon>Mamiellophyceae</taxon>
        <taxon>Mamiellales</taxon>
        <taxon>Bathycoccaceae</taxon>
        <taxon>Ostreococcus</taxon>
    </lineage>
</organism>
<dbReference type="Pfam" id="PF14559">
    <property type="entry name" value="TPR_19"/>
    <property type="match status" value="1"/>
</dbReference>
<dbReference type="InterPro" id="IPR053209">
    <property type="entry name" value="Gramillin-biosynth_MTr"/>
</dbReference>
<name>A0A1Y5I4D1_OSTTA</name>
<gene>
    <name evidence="2" type="ORF">BE221DRAFT_207547</name>
</gene>
<protein>
    <recommendedName>
        <fullName evidence="1">SET domain-containing protein</fullName>
    </recommendedName>
</protein>
<dbReference type="Gene3D" id="1.25.40.10">
    <property type="entry name" value="Tetratricopeptide repeat domain"/>
    <property type="match status" value="1"/>
</dbReference>
<dbReference type="SUPFAM" id="SSF82199">
    <property type="entry name" value="SET domain"/>
    <property type="match status" value="1"/>
</dbReference>
<accession>A0A1Y5I4D1</accession>
<dbReference type="InterPro" id="IPR046341">
    <property type="entry name" value="SET_dom_sf"/>
</dbReference>
<dbReference type="Pfam" id="PF00856">
    <property type="entry name" value="SET"/>
    <property type="match status" value="1"/>
</dbReference>
<reference evidence="2" key="1">
    <citation type="submission" date="2017-04" db="EMBL/GenBank/DDBJ databases">
        <title>Population genomics of picophytoplankton unveils novel chromosome hypervariability.</title>
        <authorList>
            <consortium name="DOE Joint Genome Institute"/>
            <person name="Blanc-Mathieu R."/>
            <person name="Krasovec M."/>
            <person name="Hebrard M."/>
            <person name="Yau S."/>
            <person name="Desgranges E."/>
            <person name="Martin J."/>
            <person name="Schackwitz W."/>
            <person name="Kuo A."/>
            <person name="Salin G."/>
            <person name="Donnadieu C."/>
            <person name="Desdevises Y."/>
            <person name="Sanchez-Ferandin S."/>
            <person name="Moreau H."/>
            <person name="Rivals E."/>
            <person name="Grigoriev I.V."/>
            <person name="Grimsley N."/>
            <person name="Eyre-Walker A."/>
            <person name="Piganeau G."/>
        </authorList>
    </citation>
    <scope>NUCLEOTIDE SEQUENCE [LARGE SCALE GENOMIC DNA]</scope>
    <source>
        <strain evidence="2">RCC 1115</strain>
    </source>
</reference>
<sequence length="575" mass="62720">MTVPLGLGALGAALPASRKAKRESEADAIRTKGNERFAAGDLVGAIALYDEALSLNGSDASAHANKAECYLRARAFDKALESAREAREHARGNKSTELKALYKMAMALNGLARYVEAAKVAEEGAALAKDPEDAAVRVTLEKVKLECEMLKEQAFAGMFDLGSLYLNRMNASFRRCADYVGSVKIAKLNNGRRGVVTTSAVSAGDLLVAQSPLSAAPFGKDVERHLMLGLYEAARANAADWAILKALPTSSEDEEKDAPDVSLFRKHISSANRETSPVPETPEELAFLPKIVTNCAISGRKLCGVWSMPSFMNHSCIPNAHRINVGKVMLIFASKDLPVGAEVTIKYYDTLIPKRDRDAFATRRGYECNCVRCAFESEGDVGEEEKKKLEAEGKDEGVGPITRAVSGCKRKFKAVLKAFKEELAEYRRTKGQTVPNVLPLIELREWFEARLAALELDSTQVAMARMSVYSIYETLHIAFACTGAGESRHQLIKTMLQDLSIVDPGGFNACKLSTMLANGARRTFGVNSEEVVEATNIMVEAHRVRYGAIDGEDLVEIVRRTESSVTQDEGEFCEL</sequence>
<dbReference type="Gene3D" id="2.170.270.10">
    <property type="entry name" value="SET domain"/>
    <property type="match status" value="1"/>
</dbReference>
<dbReference type="InterPro" id="IPR019734">
    <property type="entry name" value="TPR_rpt"/>
</dbReference>
<dbReference type="eggNOG" id="KOG2084">
    <property type="taxonomic scope" value="Eukaryota"/>
</dbReference>
<dbReference type="SUPFAM" id="SSF48452">
    <property type="entry name" value="TPR-like"/>
    <property type="match status" value="1"/>
</dbReference>
<proteinExistence type="predicted"/>
<dbReference type="InterPro" id="IPR011990">
    <property type="entry name" value="TPR-like_helical_dom_sf"/>
</dbReference>